<evidence type="ECO:0000256" key="1">
    <source>
        <dbReference type="ARBA" id="ARBA00005179"/>
    </source>
</evidence>
<dbReference type="GO" id="GO:0016853">
    <property type="term" value="F:isomerase activity"/>
    <property type="evidence" value="ECO:0007669"/>
    <property type="project" value="UniProtKB-KW"/>
</dbReference>
<dbReference type="PANTHER" id="PTHR39598:SF1">
    <property type="entry name" value="AUSTINOID BIOSYNTHESIS CLUSTERS PROTEIN F-RELATED"/>
    <property type="match status" value="1"/>
</dbReference>
<dbReference type="PDB" id="6U9I">
    <property type="method" value="X-ray"/>
    <property type="resolution" value="1.78 A"/>
    <property type="chains" value="A/B=1-154"/>
</dbReference>
<accession>A0A5Q0MV05</accession>
<evidence type="ECO:0007829" key="3">
    <source>
        <dbReference type="PDB" id="6U9I"/>
    </source>
</evidence>
<keyword evidence="2" id="KW-0413">Isomerase</keyword>
<dbReference type="InterPro" id="IPR050977">
    <property type="entry name" value="Fungal_Meroterpenoid_Isomerase"/>
</dbReference>
<evidence type="ECO:0000313" key="2">
    <source>
        <dbReference type="EMBL" id="QFZ94978.1"/>
    </source>
</evidence>
<dbReference type="SMR" id="A0A5Q0MV05"/>
<keyword evidence="3" id="KW-0002">3D-structure</keyword>
<organism evidence="2">
    <name type="scientific">Penicillium brevicompactum</name>
    <dbReference type="NCBI Taxonomy" id="5074"/>
    <lineage>
        <taxon>Eukaryota</taxon>
        <taxon>Fungi</taxon>
        <taxon>Dikarya</taxon>
        <taxon>Ascomycota</taxon>
        <taxon>Pezizomycotina</taxon>
        <taxon>Eurotiomycetes</taxon>
        <taxon>Eurotiomycetidae</taxon>
        <taxon>Eurotiales</taxon>
        <taxon>Aspergillaceae</taxon>
        <taxon>Penicillium</taxon>
    </lineage>
</organism>
<dbReference type="EMBL" id="MN401751">
    <property type="protein sequence ID" value="QFZ94978.1"/>
    <property type="molecule type" value="Genomic_DNA"/>
</dbReference>
<reference evidence="3" key="2">
    <citation type="journal article" date="2020" name="Nat. Catal.">
        <title>Fungal-derived brevianamide assembly by a stereoselective semipinacolase.</title>
        <authorList>
            <person name="Ye Y."/>
            <person name="Du L."/>
            <person name="Zhang X."/>
            <person name="Newmister S.A."/>
            <person name="McCauley M."/>
            <person name="Alegre-Requena J.V."/>
            <person name="Zhang W."/>
            <person name="Mu S."/>
            <person name="Minami A."/>
            <person name="Fraley A.E."/>
            <person name="Adrover-Castellano M.L."/>
            <person name="Carney N.A."/>
            <person name="Shende V.V."/>
            <person name="Qi F."/>
            <person name="Oikawa H."/>
            <person name="Kato H."/>
            <person name="Tsukamoto S."/>
            <person name="Paton R.S."/>
            <person name="Williams R.M."/>
            <person name="Sherman D.H."/>
            <person name="Li S."/>
        </authorList>
    </citation>
    <scope>X-RAY CRYSTALLOGRAPHY (1.78 ANGSTROMS)</scope>
</reference>
<dbReference type="PANTHER" id="PTHR39598">
    <property type="entry name" value="AUSTINOL SYNTHESIS PROTEIN F-RELATED"/>
    <property type="match status" value="1"/>
</dbReference>
<reference evidence="2" key="1">
    <citation type="submission" date="2019-08" db="EMBL/GenBank/DDBJ databases">
        <title>Cofactor-independent pinacolase directs non-Diels-Alderase biogenesis of the Brevianamides.</title>
        <authorList>
            <person name="Ye Y."/>
            <person name="Du L."/>
            <person name="Zhang X."/>
            <person name="Newmister S.A."/>
            <person name="McCauley M."/>
            <person name="Alegre-Requena J.V."/>
            <person name="Zhang W."/>
            <person name="Mu S."/>
            <person name="Fraley A.E."/>
            <person name="Adrover-Castellano M.L."/>
            <person name="Carney N."/>
            <person name="Shende V.V."/>
            <person name="Oikawa H."/>
            <person name="Kato H."/>
            <person name="Tsukamoto S."/>
            <person name="Paton R.S."/>
            <person name="Williams R.M."/>
            <person name="Sherman D.H."/>
            <person name="Li S."/>
        </authorList>
    </citation>
    <scope>NUCLEOTIDE SEQUENCE</scope>
</reference>
<name>A0A5Q0MV05_PENBR</name>
<sequence>MTLNQTTGPNLREQLIVSAHRWLSTMNDFTPDAMVSHRTEECVTRPAPRSLGFAPLNNGQLRTFFKTLTAQMKNFNLALMPGAVPIVDERLRKVVMHLASYAEAACGLYENEYMVVLTFNEEGTLLRDVIEFADSDYCVKFAERQAAAAESTSI</sequence>
<dbReference type="AlphaFoldDB" id="A0A5Q0MV05"/>
<gene>
    <name evidence="2" type="primary">bvnE</name>
</gene>
<protein>
    <submittedName>
        <fullName evidence="2">Putative isomerase</fullName>
    </submittedName>
</protein>
<proteinExistence type="evidence at protein level"/>
<comment type="pathway">
    <text evidence="1">Secondary metabolite biosynthesis.</text>
</comment>